<dbReference type="AlphaFoldDB" id="A0A286DR21"/>
<evidence type="ECO:0000313" key="1">
    <source>
        <dbReference type="EMBL" id="SOD61125.1"/>
    </source>
</evidence>
<evidence type="ECO:0000313" key="2">
    <source>
        <dbReference type="Proteomes" id="UP000219271"/>
    </source>
</evidence>
<reference evidence="2" key="1">
    <citation type="submission" date="2017-09" db="EMBL/GenBank/DDBJ databases">
        <authorList>
            <person name="Varghese N."/>
            <person name="Submissions S."/>
        </authorList>
    </citation>
    <scope>NUCLEOTIDE SEQUENCE [LARGE SCALE GENOMIC DNA]</scope>
    <source>
        <strain evidence="2">JKS000234</strain>
    </source>
</reference>
<keyword evidence="2" id="KW-1185">Reference proteome</keyword>
<sequence>MNDVSTHFFAIGIRKLAAEHQAGKPCSDTKREVDQLIQSMRDIMGPDKAYQVQKWSQLLEDLNLYNNSRVDPRWETIITHARNRIKTRKRTAMFYKNRFRKETQ</sequence>
<proteinExistence type="predicted"/>
<protein>
    <submittedName>
        <fullName evidence="1">Uncharacterized protein</fullName>
    </submittedName>
</protein>
<organism evidence="1 2">
    <name type="scientific">Candidatus Pantoea floridensis</name>
    <dbReference type="NCBI Taxonomy" id="1938870"/>
    <lineage>
        <taxon>Bacteria</taxon>
        <taxon>Pseudomonadati</taxon>
        <taxon>Pseudomonadota</taxon>
        <taxon>Gammaproteobacteria</taxon>
        <taxon>Enterobacterales</taxon>
        <taxon>Erwiniaceae</taxon>
        <taxon>Pantoea</taxon>
    </lineage>
</organism>
<name>A0A286DR21_9GAMM</name>
<dbReference type="Proteomes" id="UP000219271">
    <property type="component" value="Unassembled WGS sequence"/>
</dbReference>
<accession>A0A286DR21</accession>
<dbReference type="EMBL" id="OCMY01000003">
    <property type="protein sequence ID" value="SOD61125.1"/>
    <property type="molecule type" value="Genomic_DNA"/>
</dbReference>
<gene>
    <name evidence="1" type="ORF">SAMN06273570_4962</name>
</gene>